<protein>
    <recommendedName>
        <fullName evidence="5">NADP-dependent oxidoreductase domain-containing protein</fullName>
    </recommendedName>
</protein>
<feature type="domain" description="NADP-dependent oxidoreductase" evidence="5">
    <location>
        <begin position="337"/>
        <end position="610"/>
    </location>
</feature>
<comment type="caution">
    <text evidence="6">The sequence shown here is derived from an EMBL/GenBank/DDBJ whole genome shotgun (WGS) entry which is preliminary data.</text>
</comment>
<dbReference type="InterPro" id="IPR018170">
    <property type="entry name" value="Aldo/ket_reductase_CS"/>
</dbReference>
<organism evidence="6 7">
    <name type="scientific">Ovis ammon polii</name>
    <dbReference type="NCBI Taxonomy" id="230172"/>
    <lineage>
        <taxon>Eukaryota</taxon>
        <taxon>Metazoa</taxon>
        <taxon>Chordata</taxon>
        <taxon>Craniata</taxon>
        <taxon>Vertebrata</taxon>
        <taxon>Euteleostomi</taxon>
        <taxon>Mammalia</taxon>
        <taxon>Eutheria</taxon>
        <taxon>Laurasiatheria</taxon>
        <taxon>Artiodactyla</taxon>
        <taxon>Ruminantia</taxon>
        <taxon>Pecora</taxon>
        <taxon>Bovidae</taxon>
        <taxon>Caprinae</taxon>
        <taxon>Ovis</taxon>
    </lineage>
</organism>
<feature type="domain" description="NADP-dependent oxidoreductase" evidence="5">
    <location>
        <begin position="2334"/>
        <end position="2613"/>
    </location>
</feature>
<evidence type="ECO:0000313" key="6">
    <source>
        <dbReference type="EMBL" id="KAI4538163.1"/>
    </source>
</evidence>
<feature type="domain" description="NADP-dependent oxidoreductase" evidence="5">
    <location>
        <begin position="1009"/>
        <end position="1279"/>
    </location>
</feature>
<gene>
    <name evidence="6" type="ORF">MG293_011566</name>
</gene>
<dbReference type="InterPro" id="IPR023210">
    <property type="entry name" value="NADP_OxRdtase_dom"/>
</dbReference>
<keyword evidence="7" id="KW-1185">Reference proteome</keyword>
<comment type="similarity">
    <text evidence="1">Belongs to the aldo/keto reductase family.</text>
</comment>
<name>A0AAD4U290_OVIAM</name>
<dbReference type="InterPro" id="IPR036812">
    <property type="entry name" value="NAD(P)_OxRdtase_dom_sf"/>
</dbReference>
<dbReference type="GO" id="GO:0016491">
    <property type="term" value="F:oxidoreductase activity"/>
    <property type="evidence" value="ECO:0007669"/>
    <property type="project" value="UniProtKB-KW"/>
</dbReference>
<evidence type="ECO:0000259" key="5">
    <source>
        <dbReference type="Pfam" id="PF00248"/>
    </source>
</evidence>
<sequence length="2623" mass="298813">MLKPTFLGYGKYSKEILMLNVKELEEQQAMDLKSQKVKLNDGHFIPVLGFGTAAPEEVSKSEALEVTKFAIEVGFRHLDCAHVYRNEEQVGQAIRSKIADGTVKREDIFYTSKLWCTFFRPDLVQPALEKSLKDLQLDYVDLYLIHFPVAMKALEKCKDAGLTKSIGVSNFNHKQLEKILNKPGLKYKPVCNQASSSAPLPPALHNLPLAMEPDVECHPYLNQSKLLDFCKSHDIVLVAYSALGSQRIKGWVNLNHPVLLEDPVLCAIAKKHKQTPALVALRYQIQRGVVVLAKSYNKKRIKENIQVFDFELSPEDMKAIDGLNRNIRYSEMLFLAEEVAKRDALEFTPFAIEIGFRHIDCAHAYQNEEEVGQAIRSKIADGTVKREDIFCTSKLWLTSLRPELVRPALEKSLKNLQLDYVDLYIMHYPLALKPGEELYPKDENGKLIFDSVDFCRTWEALEKCKDAGLTKSIGVSNFNHKQLEKILNKPGLKYKPVCNQVECHPYLNQRKLLDFCKSHEIVLVAYAALGSQRVKEWVNPNHPVLLEDPVLSAIAQKHKKTAALVALRYQIQRGVVVLAKGNNKKWIKENIQVFDFELTPEDMKAIDGLNCNIRYYDLHLISPVRSVKHNNVAVGNVKGEIYFHLKWTVQLGVMFLLFITFEGRRKKSQSAYSGEQQTMDPKGQKVKLNDGHFIPVLGFGTYAPPEVAKRDALEFTPFAIEVGFRHIDCAHAYQNEEQIGQAIRSKIADGTVKREDIFCTSKLWCTSFRPELVQPALEKSLKSLQLDYVDLYIMHYPLALKPGEELYPKDENGKLIADSVDLCRTWEALEKCKDAGLAKSIGVSNFNHKQLEKILNKPGLKYKPVCNQVECHPYLNQRKLLDFCKSHDIVLVAYSALGSQRVKGWVNPNHPVLLEDPVLSAIAQKHKKTAALVALRYQIQRGVVVLAKGNNKKWIKENMQVFDFELTPEDMKAIDGLDSNIRYCDFQLSQVAGAEAMEIGLNLIPPLTAKSEAQEVTQFAIEVGFRHIDCAHVYQNEEQVGQAIRSKVADGTVKREDIFYTSKLWLTSLRQELVRPALEKSLKTLQLGYVDLYIIHFPLAVKPGEELFPKDENGKLIADSVDLCHTWEALEKCKDAGLTKSIGVSNFNHKQLEKILNKPGLKYKPVCNQVECHPYLNQRKLLDFCKSHDIVLVAYAALGSQRLKEWVNLDLPVLLEDPVLCAIAKKHKQTPGLVALRYQIQRGVVVLAKSYNKKRIKENIQVFDFELTPEDMKAIDGINRNIRYYEFLLYPVYDFTTVRRKNQSAYSEEQQAMDPKSQKVKLNDGHFIPVLGFGTYAPPEAAKREALEITKFAIEVGFRHIDCAHVYQNEEQVGQAIRSKIADGTVKREDIFYTSKLWLTSLRPELVRPALEKSLKNLQLDYVDLYIIHIPVALKALEKCKDAGLTKSIGVSNFNHKQLEKILNKPGLKYKPVCNQKKNNLSDLKNNPVNLNHPVLLEDPVLCAIAQKHKQTPALVALRYQIQRGVVVLTKSFNKKRVKENIQVFDFELSPEDMKAIDGLNRNRRYYEFLPYCLILWSLINCNESNYLSLWSECHMWMLGLDVQALEKCKDAGLTKSIGVSNFNHKQLEKILNKPGLKYKPVCNQASSSAPLSPALHNLPLAMEPDVECHPYLNQGKLLDFCKSHDIVLVAYSALGSQRIKGWVNQNHPVLLEDPVLCAIAKKNKQTPALVALLYQIQRGVVVLIKSFNKKRIKENIQVAKREALEFTPFAIEIGFRHIDCAHAYQNEEEVGQAIRSKIADGTVKREDIFCTSKLWLTSLRPELVRPALEKSLKNLQLDYVDLYIMHYPLALKPGEELFPKDENGKLIFDSVDFCRTWEVSPGRREPKEEPEEGEPPSFLPPVRMGCGPSDSAVHESKGMDAGVVERKPLLKCSQRGMEEENLGQCRQALEKCKDAGLTKSIGVSNFNHKQMEKILNKPGLKYKPVCNQVECHPYLNQRKLLDFCKSHEIVLVAYAALGSQRVKEWVNPNHPVLLEDPVLSAIAQKHKKTAALVALRYQIQRGVVVLAKGNNKKWIKENMQVFDFELTPEDMKAIDGLNRNIKYYEFHLEEIFNLQVVYLFFSSIIIPPVEELSPKDENGKLIFYPVDLFHNMGGESREVLEKCKDAGLTKTIRVSNCNHKQLEKILNKLGLRYKPVCNQVFDFELTPEDMKETDGINRNMRYYEFLPVYKSLAGNTVQKIVLDIMKIIQVECHPYLNQRKLLDFCKSHDIVLAAYSALGSQRVKGWVNLNHPILLENPVLSAIAPKHKKTPALVALHYQIQHGIVVLAKGNKKWIKENIQVAEKEALEFTPFAIEVGFRRIDCAHFYQNEEQVGQAIQRKIADGTVKREDIFCTSKLWCTSFRPELVRPALERSLKNLQLDYVDLYIIHFPLALKPGKELLPKDENGKLIFDSVDLCHTWEALEKCKDAGLTKSIGVSNFNHKQLEKILNKPGLKCKPVCNQVECHPYLNQRKLLDFCKSHEIVLVAYAALGSQRVKEWVNSNHPVLLEDPVLSAIAQKHKKTAALVALRYQIQRGVVVLAKGNNNKWIKENMQVFEFELTPEDVKAIDGLNRNIRYYEFHL</sequence>
<dbReference type="PANTHER" id="PTHR11732">
    <property type="entry name" value="ALDO/KETO REDUCTASE"/>
    <property type="match status" value="1"/>
</dbReference>
<feature type="region of interest" description="Disordered" evidence="4">
    <location>
        <begin position="1881"/>
        <end position="1902"/>
    </location>
</feature>
<dbReference type="InterPro" id="IPR020471">
    <property type="entry name" value="AKR"/>
</dbReference>
<dbReference type="PROSITE" id="PS00063">
    <property type="entry name" value="ALDOKETO_REDUCTASE_3"/>
    <property type="match status" value="3"/>
</dbReference>
<feature type="domain" description="NADP-dependent oxidoreductase" evidence="5">
    <location>
        <begin position="1759"/>
        <end position="2099"/>
    </location>
</feature>
<dbReference type="Pfam" id="PF00248">
    <property type="entry name" value="Aldo_ket_red"/>
    <property type="match status" value="8"/>
</dbReference>
<keyword evidence="2" id="KW-0521">NADP</keyword>
<feature type="domain" description="NADP-dependent oxidoreductase" evidence="5">
    <location>
        <begin position="48"/>
        <end position="324"/>
    </location>
</feature>
<dbReference type="Gene3D" id="3.20.20.100">
    <property type="entry name" value="NADP-dependent oxidoreductase domain"/>
    <property type="match status" value="9"/>
</dbReference>
<dbReference type="PROSITE" id="PS00062">
    <property type="entry name" value="ALDOKETO_REDUCTASE_2"/>
    <property type="match status" value="8"/>
</dbReference>
<keyword evidence="3" id="KW-0560">Oxidoreductase</keyword>
<evidence type="ECO:0000256" key="1">
    <source>
        <dbReference type="ARBA" id="ARBA00007905"/>
    </source>
</evidence>
<evidence type="ECO:0000256" key="2">
    <source>
        <dbReference type="ARBA" id="ARBA00022857"/>
    </source>
</evidence>
<dbReference type="Proteomes" id="UP001214576">
    <property type="component" value="Unassembled WGS sequence"/>
</dbReference>
<feature type="domain" description="NADP-dependent oxidoreductase" evidence="5">
    <location>
        <begin position="1331"/>
        <end position="1482"/>
    </location>
</feature>
<dbReference type="EMBL" id="JAKZEL010000013">
    <property type="protein sequence ID" value="KAI4538163.1"/>
    <property type="molecule type" value="Genomic_DNA"/>
</dbReference>
<evidence type="ECO:0000313" key="7">
    <source>
        <dbReference type="Proteomes" id="UP001214576"/>
    </source>
</evidence>
<dbReference type="SUPFAM" id="SSF51430">
    <property type="entry name" value="NAD(P)-linked oxidoreductase"/>
    <property type="match status" value="10"/>
</dbReference>
<dbReference type="PRINTS" id="PR00069">
    <property type="entry name" value="ALDKETRDTASE"/>
</dbReference>
<feature type="domain" description="NADP-dependent oxidoreductase" evidence="5">
    <location>
        <begin position="697"/>
        <end position="978"/>
    </location>
</feature>
<feature type="domain" description="NADP-dependent oxidoreductase" evidence="5">
    <location>
        <begin position="1498"/>
        <end position="1561"/>
    </location>
</feature>
<dbReference type="PROSITE" id="PS00798">
    <property type="entry name" value="ALDOKETO_REDUCTASE_1"/>
    <property type="match status" value="6"/>
</dbReference>
<dbReference type="CDD" id="cd19108">
    <property type="entry name" value="AKR_AKR1C1-35"/>
    <property type="match status" value="4"/>
</dbReference>
<accession>A0AAD4U290</accession>
<evidence type="ECO:0000256" key="4">
    <source>
        <dbReference type="SAM" id="MobiDB-lite"/>
    </source>
</evidence>
<evidence type="ECO:0000256" key="3">
    <source>
        <dbReference type="ARBA" id="ARBA00023002"/>
    </source>
</evidence>
<reference evidence="6" key="1">
    <citation type="submission" date="2022-03" db="EMBL/GenBank/DDBJ databases">
        <title>Genomic analyses of argali, domestic sheep and their hybrids provide insights into chromosomal evolution, heterosis and genetic basis of agronomic traits.</title>
        <authorList>
            <person name="Li M."/>
        </authorList>
    </citation>
    <scope>NUCLEOTIDE SEQUENCE</scope>
    <source>
        <strain evidence="6">CAU-MHL-2022a</strain>
        <tissue evidence="6">Skin</tissue>
    </source>
</reference>
<dbReference type="InterPro" id="IPR044482">
    <property type="entry name" value="AKR1C"/>
</dbReference>
<proteinExistence type="inferred from homology"/>
<dbReference type="FunFam" id="3.20.20.100:FF:000003">
    <property type="entry name" value="Aldo-keto reductase family 1 member C3"/>
    <property type="match status" value="4"/>
</dbReference>